<reference evidence="2 3" key="1">
    <citation type="submission" date="2015-06" db="EMBL/GenBank/DDBJ databases">
        <title>Draft genome of the ant-associated black yeast Phialophora attae CBS 131958.</title>
        <authorList>
            <person name="Moreno L.F."/>
            <person name="Stielow B.J."/>
            <person name="de Hoog S."/>
            <person name="Vicente V.A."/>
            <person name="Weiss V.A."/>
            <person name="de Vries M."/>
            <person name="Cruz L.M."/>
            <person name="Souza E.M."/>
        </authorList>
    </citation>
    <scope>NUCLEOTIDE SEQUENCE [LARGE SCALE GENOMIC DNA]</scope>
    <source>
        <strain evidence="2 3">CBS 131958</strain>
    </source>
</reference>
<accession>A0A0N1NXG8</accession>
<evidence type="ECO:0000313" key="2">
    <source>
        <dbReference type="EMBL" id="KPI35194.1"/>
    </source>
</evidence>
<proteinExistence type="predicted"/>
<dbReference type="Proteomes" id="UP000038010">
    <property type="component" value="Unassembled WGS sequence"/>
</dbReference>
<evidence type="ECO:0000256" key="1">
    <source>
        <dbReference type="SAM" id="MobiDB-lite"/>
    </source>
</evidence>
<keyword evidence="3" id="KW-1185">Reference proteome</keyword>
<organism evidence="2 3">
    <name type="scientific">Cyphellophora attinorum</name>
    <dbReference type="NCBI Taxonomy" id="1664694"/>
    <lineage>
        <taxon>Eukaryota</taxon>
        <taxon>Fungi</taxon>
        <taxon>Dikarya</taxon>
        <taxon>Ascomycota</taxon>
        <taxon>Pezizomycotina</taxon>
        <taxon>Eurotiomycetes</taxon>
        <taxon>Chaetothyriomycetidae</taxon>
        <taxon>Chaetothyriales</taxon>
        <taxon>Cyphellophoraceae</taxon>
        <taxon>Cyphellophora</taxon>
    </lineage>
</organism>
<evidence type="ECO:0000313" key="3">
    <source>
        <dbReference type="Proteomes" id="UP000038010"/>
    </source>
</evidence>
<protein>
    <submittedName>
        <fullName evidence="2">Uncharacterized protein</fullName>
    </submittedName>
</protein>
<dbReference type="GeneID" id="28730801"/>
<feature type="region of interest" description="Disordered" evidence="1">
    <location>
        <begin position="174"/>
        <end position="209"/>
    </location>
</feature>
<feature type="compositionally biased region" description="Basic and acidic residues" evidence="1">
    <location>
        <begin position="186"/>
        <end position="209"/>
    </location>
</feature>
<comment type="caution">
    <text evidence="2">The sequence shown here is derived from an EMBL/GenBank/DDBJ whole genome shotgun (WGS) entry which is preliminary data.</text>
</comment>
<sequence>MLPSNVRTQIRSHLPSPIAILSRNKSYRELPHSPSSPIDRRFSTVRPTRSHRFAPHSPTFYLESICATCGKADPETSTIPVPPSPRRHPCAGISPACRKQCTCAERAAEKLLKSPKPVITRVQLEPCGKCSVGNRVQRVMSAVVKATSPAFDNLAIGRQGRTKAMSVLISASVRGKNKARGRTKLQKMEEQEDRESLLDEEARRAMVED</sequence>
<dbReference type="VEuPathDB" id="FungiDB:AB675_10168"/>
<feature type="compositionally biased region" description="Basic residues" evidence="1">
    <location>
        <begin position="175"/>
        <end position="185"/>
    </location>
</feature>
<gene>
    <name evidence="2" type="ORF">AB675_10168</name>
</gene>
<dbReference type="AlphaFoldDB" id="A0A0N1NXG8"/>
<dbReference type="RefSeq" id="XP_017995157.1">
    <property type="nucleotide sequence ID" value="XM_018138921.1"/>
</dbReference>
<name>A0A0N1NXG8_9EURO</name>
<dbReference type="EMBL" id="LFJN01000043">
    <property type="protein sequence ID" value="KPI35194.1"/>
    <property type="molecule type" value="Genomic_DNA"/>
</dbReference>